<evidence type="ECO:0000256" key="2">
    <source>
        <dbReference type="ARBA" id="ARBA00022574"/>
    </source>
</evidence>
<dbReference type="GO" id="GO:0036265">
    <property type="term" value="P:RNA (guanine-N7)-methylation"/>
    <property type="evidence" value="ECO:0007669"/>
    <property type="project" value="InterPro"/>
</dbReference>
<keyword evidence="9" id="KW-0489">Methyltransferase</keyword>
<evidence type="ECO:0000256" key="8">
    <source>
        <dbReference type="PROSITE-ProRule" id="PRU00221"/>
    </source>
</evidence>
<dbReference type="PANTHER" id="PTHR16288">
    <property type="entry name" value="WD40 REPEAT PROTEIN 4"/>
    <property type="match status" value="1"/>
</dbReference>
<proteinExistence type="evidence at transcript level"/>
<dbReference type="EMBL" id="GANP01005490">
    <property type="protein sequence ID" value="JAB78978.1"/>
    <property type="molecule type" value="mRNA"/>
</dbReference>
<dbReference type="InterPro" id="IPR001680">
    <property type="entry name" value="WD40_rpt"/>
</dbReference>
<dbReference type="SUPFAM" id="SSF50978">
    <property type="entry name" value="WD40 repeat-like"/>
    <property type="match status" value="1"/>
</dbReference>
<accession>V5HWX9</accession>
<dbReference type="GO" id="GO:0043527">
    <property type="term" value="C:tRNA methyltransferase complex"/>
    <property type="evidence" value="ECO:0007669"/>
    <property type="project" value="TreeGrafter"/>
</dbReference>
<dbReference type="GO" id="GO:0005829">
    <property type="term" value="C:cytosol"/>
    <property type="evidence" value="ECO:0007669"/>
    <property type="project" value="TreeGrafter"/>
</dbReference>
<dbReference type="GO" id="GO:0005634">
    <property type="term" value="C:nucleus"/>
    <property type="evidence" value="ECO:0007669"/>
    <property type="project" value="UniProtKB-SubCell"/>
</dbReference>
<dbReference type="SMART" id="SM00320">
    <property type="entry name" value="WD40"/>
    <property type="match status" value="1"/>
</dbReference>
<name>V5HWX9_IXORI</name>
<feature type="repeat" description="WD" evidence="8">
    <location>
        <begin position="20"/>
        <end position="62"/>
    </location>
</feature>
<organism evidence="9">
    <name type="scientific">Ixodes ricinus</name>
    <name type="common">Common tick</name>
    <name type="synonym">Acarus ricinus</name>
    <dbReference type="NCBI Taxonomy" id="34613"/>
    <lineage>
        <taxon>Eukaryota</taxon>
        <taxon>Metazoa</taxon>
        <taxon>Ecdysozoa</taxon>
        <taxon>Arthropoda</taxon>
        <taxon>Chelicerata</taxon>
        <taxon>Arachnida</taxon>
        <taxon>Acari</taxon>
        <taxon>Parasitiformes</taxon>
        <taxon>Ixodida</taxon>
        <taxon>Ixodoidea</taxon>
        <taxon>Ixodidae</taxon>
        <taxon>Ixodinae</taxon>
        <taxon>Ixodes</taxon>
    </lineage>
</organism>
<keyword evidence="5" id="KW-0539">Nucleus</keyword>
<dbReference type="GO" id="GO:0006400">
    <property type="term" value="P:tRNA modification"/>
    <property type="evidence" value="ECO:0007669"/>
    <property type="project" value="TreeGrafter"/>
</dbReference>
<dbReference type="AlphaFoldDB" id="V5HWX9"/>
<protein>
    <submittedName>
        <fullName evidence="9">Putative trna guanine-n7--methyltransferase subunit wdr4</fullName>
    </submittedName>
</protein>
<dbReference type="GO" id="GO:0008168">
    <property type="term" value="F:methyltransferase activity"/>
    <property type="evidence" value="ECO:0007669"/>
    <property type="project" value="UniProtKB-KW"/>
</dbReference>
<keyword evidence="9" id="KW-0808">Transferase</keyword>
<evidence type="ECO:0000256" key="1">
    <source>
        <dbReference type="ARBA" id="ARBA00004123"/>
    </source>
</evidence>
<evidence type="ECO:0000256" key="7">
    <source>
        <dbReference type="ARBA" id="ARBA00093542"/>
    </source>
</evidence>
<feature type="non-terminal residue" evidence="9">
    <location>
        <position position="147"/>
    </location>
</feature>
<keyword evidence="4" id="KW-0677">Repeat</keyword>
<keyword evidence="3" id="KW-0819">tRNA processing</keyword>
<dbReference type="InterPro" id="IPR015943">
    <property type="entry name" value="WD40/YVTN_repeat-like_dom_sf"/>
</dbReference>
<evidence type="ECO:0000256" key="5">
    <source>
        <dbReference type="ARBA" id="ARBA00023242"/>
    </source>
</evidence>
<comment type="subcellular location">
    <subcellularLocation>
        <location evidence="1">Nucleus</location>
    </subcellularLocation>
</comment>
<evidence type="ECO:0000256" key="4">
    <source>
        <dbReference type="ARBA" id="ARBA00022737"/>
    </source>
</evidence>
<dbReference type="PANTHER" id="PTHR16288:SF0">
    <property type="entry name" value="TRNA (GUANINE-N(7)-)-METHYLTRANSFERASE NON-CATALYTIC SUBUNIT WDR4"/>
    <property type="match status" value="1"/>
</dbReference>
<dbReference type="InterPro" id="IPR028884">
    <property type="entry name" value="Trm82"/>
</dbReference>
<comment type="function">
    <text evidence="6">Required for the Mettl1-dependent formation of N(7)-methylguanine at position 46 (m7G46) in tRNA. In the Mettl1-wuho methyltransferase complex, it is required to stabilize and induce conformational changes of the catalytic subunit. Required for binding of nanos mRNA and repression of translation by the mei-P26-bgcn-bam-sxl complex. May cooperate with mei-P26 and nanos to derepress the BMP signaling pathway. May cooperate with mei-P26 to suppress expression of a subset of microRNAs. May cooperate with mei-P26 to regulate bam expression levels in germline cells during gametogenesis. Required to promote mitosis to meiosis transition during gametogenesis. May regulate germline cell division in part by regulating ribosome biogenesis.</text>
</comment>
<dbReference type="PROSITE" id="PS50294">
    <property type="entry name" value="WD_REPEATS_REGION"/>
    <property type="match status" value="1"/>
</dbReference>
<reference evidence="9" key="1">
    <citation type="journal article" date="2015" name="Sci. Rep.">
        <title>Tissue- and time-dependent transcription in Ixodes ricinus salivary glands and midguts when blood feeding on the vertebrate host.</title>
        <authorList>
            <person name="Kotsyfakis M."/>
            <person name="Schwarz A."/>
            <person name="Erhart J."/>
            <person name="Ribeiro J.M."/>
        </authorList>
    </citation>
    <scope>NUCLEOTIDE SEQUENCE</scope>
    <source>
        <tissue evidence="9">Salivary gland and midgut</tissue>
    </source>
</reference>
<evidence type="ECO:0000256" key="3">
    <source>
        <dbReference type="ARBA" id="ARBA00022694"/>
    </source>
</evidence>
<dbReference type="Pfam" id="PF00400">
    <property type="entry name" value="WD40"/>
    <property type="match status" value="1"/>
</dbReference>
<comment type="subunit">
    <text evidence="7">Forms a heterodimer with the catalytic subunit Mettl1. Interacts with mei-P26 and weakly interacts with bgcn; required for the function or formation of the mei-P26-bgcn-bam-sxl complex. Interacts with nanos; may be involved in mei-P26-dependent derepression of the BMP signaling pathway. Interacts with Myc; the interaction may be mediated by mei-P26 and may be involved in the regulation of ribosome biogenesis.</text>
</comment>
<dbReference type="InterPro" id="IPR036322">
    <property type="entry name" value="WD40_repeat_dom_sf"/>
</dbReference>
<feature type="non-terminal residue" evidence="9">
    <location>
        <position position="1"/>
    </location>
</feature>
<dbReference type="Gene3D" id="2.130.10.10">
    <property type="entry name" value="YVTN repeat-like/Quinoprotein amine dehydrogenase"/>
    <property type="match status" value="1"/>
</dbReference>
<dbReference type="PROSITE" id="PS50082">
    <property type="entry name" value="WD_REPEATS_2"/>
    <property type="match status" value="1"/>
</dbReference>
<sequence>RDEKIQVSRFPNCYNISTFCLGHTQFVSCLALLPNHPEVLVSGSGDGTVRVWCRDTGRQLHRLDLGALVTRGEESEREPAVCRLAVLPSGNTLACLVDGMCDILLLRWEADCLRCCSGWSTARRLGTCASRKRAPSGSWAQMRQCVR</sequence>
<evidence type="ECO:0000256" key="6">
    <source>
        <dbReference type="ARBA" id="ARBA00093337"/>
    </source>
</evidence>
<evidence type="ECO:0000313" key="9">
    <source>
        <dbReference type="EMBL" id="JAB78978.1"/>
    </source>
</evidence>
<keyword evidence="2 8" id="KW-0853">WD repeat</keyword>